<keyword evidence="6" id="KW-1185">Reference proteome</keyword>
<evidence type="ECO:0000256" key="1">
    <source>
        <dbReference type="ARBA" id="ARBA00023015"/>
    </source>
</evidence>
<evidence type="ECO:0000313" key="6">
    <source>
        <dbReference type="Proteomes" id="UP000254569"/>
    </source>
</evidence>
<dbReference type="PANTHER" id="PTHR30055">
    <property type="entry name" value="HTH-TYPE TRANSCRIPTIONAL REGULATOR RUTR"/>
    <property type="match status" value="1"/>
</dbReference>
<dbReference type="GO" id="GO:0000976">
    <property type="term" value="F:transcription cis-regulatory region binding"/>
    <property type="evidence" value="ECO:0007669"/>
    <property type="project" value="TreeGrafter"/>
</dbReference>
<dbReference type="GO" id="GO:0003700">
    <property type="term" value="F:DNA-binding transcription factor activity"/>
    <property type="evidence" value="ECO:0007669"/>
    <property type="project" value="TreeGrafter"/>
</dbReference>
<dbReference type="InterPro" id="IPR050109">
    <property type="entry name" value="HTH-type_TetR-like_transc_reg"/>
</dbReference>
<dbReference type="Gene3D" id="1.10.357.10">
    <property type="entry name" value="Tetracycline Repressor, domain 2"/>
    <property type="match status" value="1"/>
</dbReference>
<dbReference type="InterPro" id="IPR001647">
    <property type="entry name" value="HTH_TetR"/>
</dbReference>
<sequence>MLTSMPAPSTREALLDAAERLVAERGLAGVSVREVIREAGQRNNDAVKYHFGSWHGLLIDLWATRAAGDGSARKLHETAKHAQDRLPALVEAYVRPFVREVAARNPSYWARFNEQWLAGIRSDFVASPQPLLPDDPAYPAIPGLEGLKELFSDLASELGHLPPEQRNARVALAARFVVSALASWERDQVAGVWRDLDMFEDELCALMLAVLQADAGRR</sequence>
<dbReference type="Pfam" id="PF00440">
    <property type="entry name" value="TetR_N"/>
    <property type="match status" value="1"/>
</dbReference>
<keyword evidence="2" id="KW-0238">DNA-binding</keyword>
<protein>
    <submittedName>
        <fullName evidence="5">Tetr family transcriptional regulator</fullName>
    </submittedName>
</protein>
<dbReference type="Proteomes" id="UP000254569">
    <property type="component" value="Unassembled WGS sequence"/>
</dbReference>
<evidence type="ECO:0000259" key="4">
    <source>
        <dbReference type="Pfam" id="PF00440"/>
    </source>
</evidence>
<keyword evidence="1" id="KW-0805">Transcription regulation</keyword>
<dbReference type="PANTHER" id="PTHR30055:SF234">
    <property type="entry name" value="HTH-TYPE TRANSCRIPTIONAL REGULATOR BETI"/>
    <property type="match status" value="1"/>
</dbReference>
<keyword evidence="3" id="KW-0804">Transcription</keyword>
<feature type="domain" description="HTH tetR-type" evidence="4">
    <location>
        <begin position="14"/>
        <end position="53"/>
    </location>
</feature>
<dbReference type="InterPro" id="IPR009057">
    <property type="entry name" value="Homeodomain-like_sf"/>
</dbReference>
<organism evidence="5 6">
    <name type="scientific">Rhodococcus gordoniae</name>
    <dbReference type="NCBI Taxonomy" id="223392"/>
    <lineage>
        <taxon>Bacteria</taxon>
        <taxon>Bacillati</taxon>
        <taxon>Actinomycetota</taxon>
        <taxon>Actinomycetes</taxon>
        <taxon>Mycobacteriales</taxon>
        <taxon>Nocardiaceae</taxon>
        <taxon>Rhodococcus</taxon>
    </lineage>
</organism>
<name>A0A379LZE4_9NOCA</name>
<evidence type="ECO:0000313" key="5">
    <source>
        <dbReference type="EMBL" id="SUE14515.1"/>
    </source>
</evidence>
<dbReference type="SUPFAM" id="SSF46689">
    <property type="entry name" value="Homeodomain-like"/>
    <property type="match status" value="1"/>
</dbReference>
<accession>A0A379LZE4</accession>
<dbReference type="EMBL" id="UGVI01000001">
    <property type="protein sequence ID" value="SUE14515.1"/>
    <property type="molecule type" value="Genomic_DNA"/>
</dbReference>
<reference evidence="5 6" key="1">
    <citation type="submission" date="2018-06" db="EMBL/GenBank/DDBJ databases">
        <authorList>
            <consortium name="Pathogen Informatics"/>
            <person name="Doyle S."/>
        </authorList>
    </citation>
    <scope>NUCLEOTIDE SEQUENCE [LARGE SCALE GENOMIC DNA]</scope>
    <source>
        <strain evidence="5 6">NCTC13296</strain>
    </source>
</reference>
<evidence type="ECO:0000256" key="3">
    <source>
        <dbReference type="ARBA" id="ARBA00023163"/>
    </source>
</evidence>
<dbReference type="OrthoDB" id="2356263at2"/>
<dbReference type="AlphaFoldDB" id="A0A379LZE4"/>
<proteinExistence type="predicted"/>
<gene>
    <name evidence="5" type="ORF">NCTC13296_01358</name>
</gene>
<evidence type="ECO:0000256" key="2">
    <source>
        <dbReference type="ARBA" id="ARBA00023125"/>
    </source>
</evidence>